<keyword evidence="2" id="KW-0238">DNA-binding</keyword>
<gene>
    <name evidence="2" type="ORF">C8D88_11659</name>
</gene>
<dbReference type="AlphaFoldDB" id="A0A316HNR5"/>
<organism evidence="2 3">
    <name type="scientific">Lentzea atacamensis</name>
    <dbReference type="NCBI Taxonomy" id="531938"/>
    <lineage>
        <taxon>Bacteria</taxon>
        <taxon>Bacillati</taxon>
        <taxon>Actinomycetota</taxon>
        <taxon>Actinomycetes</taxon>
        <taxon>Pseudonocardiales</taxon>
        <taxon>Pseudonocardiaceae</taxon>
        <taxon>Lentzea</taxon>
    </lineage>
</organism>
<evidence type="ECO:0000259" key="1">
    <source>
        <dbReference type="SMART" id="SM00530"/>
    </source>
</evidence>
<dbReference type="SMART" id="SM00530">
    <property type="entry name" value="HTH_XRE"/>
    <property type="match status" value="1"/>
</dbReference>
<dbReference type="InterPro" id="IPR010982">
    <property type="entry name" value="Lambda_DNA-bd_dom_sf"/>
</dbReference>
<comment type="caution">
    <text evidence="2">The sequence shown here is derived from an EMBL/GenBank/DDBJ whole genome shotgun (WGS) entry which is preliminary data.</text>
</comment>
<dbReference type="RefSeq" id="WP_109641135.1">
    <property type="nucleotide sequence ID" value="NZ_QGHB01000016.1"/>
</dbReference>
<dbReference type="EMBL" id="QGHB01000016">
    <property type="protein sequence ID" value="PWK81648.1"/>
    <property type="molecule type" value="Genomic_DNA"/>
</dbReference>
<accession>A0A316HNR5</accession>
<dbReference type="GO" id="GO:0003677">
    <property type="term" value="F:DNA binding"/>
    <property type="evidence" value="ECO:0007669"/>
    <property type="project" value="UniProtKB-KW"/>
</dbReference>
<dbReference type="Gene3D" id="1.10.260.40">
    <property type="entry name" value="lambda repressor-like DNA-binding domains"/>
    <property type="match status" value="1"/>
</dbReference>
<reference evidence="2 3" key="1">
    <citation type="submission" date="2018-05" db="EMBL/GenBank/DDBJ databases">
        <title>Genomic Encyclopedia of Type Strains, Phase IV (KMG-IV): sequencing the most valuable type-strain genomes for metagenomic binning, comparative biology and taxonomic classification.</title>
        <authorList>
            <person name="Goeker M."/>
        </authorList>
    </citation>
    <scope>NUCLEOTIDE SEQUENCE [LARGE SCALE GENOMIC DNA]</scope>
    <source>
        <strain evidence="2 3">DSM 45480</strain>
    </source>
</reference>
<evidence type="ECO:0000313" key="2">
    <source>
        <dbReference type="EMBL" id="PWK81648.1"/>
    </source>
</evidence>
<proteinExistence type="predicted"/>
<protein>
    <submittedName>
        <fullName evidence="2">DNA-binding Xre family transcriptional regulator</fullName>
    </submittedName>
</protein>
<evidence type="ECO:0000313" key="3">
    <source>
        <dbReference type="Proteomes" id="UP000246005"/>
    </source>
</evidence>
<feature type="domain" description="HTH cro/C1-type" evidence="1">
    <location>
        <begin position="15"/>
        <end position="71"/>
    </location>
</feature>
<sequence>MPPTTSPTIEVNGYALRVIRVLTGIDAGNFSAAVGVDRSYLNKLENGQKCRVSPSVFDALCRALSLKDRRALMADPHGSVEEGAA</sequence>
<dbReference type="Pfam" id="PF13560">
    <property type="entry name" value="HTH_31"/>
    <property type="match status" value="1"/>
</dbReference>
<dbReference type="SUPFAM" id="SSF47413">
    <property type="entry name" value="lambda repressor-like DNA-binding domains"/>
    <property type="match status" value="1"/>
</dbReference>
<dbReference type="InterPro" id="IPR001387">
    <property type="entry name" value="Cro/C1-type_HTH"/>
</dbReference>
<name>A0A316HNR5_9PSEU</name>
<dbReference type="CDD" id="cd00093">
    <property type="entry name" value="HTH_XRE"/>
    <property type="match status" value="1"/>
</dbReference>
<dbReference type="Proteomes" id="UP000246005">
    <property type="component" value="Unassembled WGS sequence"/>
</dbReference>